<proteinExistence type="predicted"/>
<reference evidence="1 2" key="1">
    <citation type="journal article" date="2020" name="Nature">
        <title>Six reference-quality genomes reveal evolution of bat adaptations.</title>
        <authorList>
            <person name="Jebb D."/>
            <person name="Huang Z."/>
            <person name="Pippel M."/>
            <person name="Hughes G.M."/>
            <person name="Lavrichenko K."/>
            <person name="Devanna P."/>
            <person name="Winkler S."/>
            <person name="Jermiin L.S."/>
            <person name="Skirmuntt E.C."/>
            <person name="Katzourakis A."/>
            <person name="Burkitt-Gray L."/>
            <person name="Ray D.A."/>
            <person name="Sullivan K.A.M."/>
            <person name="Roscito J.G."/>
            <person name="Kirilenko B.M."/>
            <person name="Davalos L.M."/>
            <person name="Corthals A.P."/>
            <person name="Power M.L."/>
            <person name="Jones G."/>
            <person name="Ransome R.D."/>
            <person name="Dechmann D.K.N."/>
            <person name="Locatelli A.G."/>
            <person name="Puechmaille S.J."/>
            <person name="Fedrigo O."/>
            <person name="Jarvis E.D."/>
            <person name="Hiller M."/>
            <person name="Vernes S.C."/>
            <person name="Myers E.W."/>
            <person name="Teeling E.C."/>
        </authorList>
    </citation>
    <scope>NUCLEOTIDE SEQUENCE [LARGE SCALE GENOMIC DNA]</scope>
    <source>
        <strain evidence="1">Bat1K_MPI-CBG_1</strain>
    </source>
</reference>
<sequence>MRTMSKQKDTPPLQVSKGMRKLKFLEFSNLIKVVVYGMHKLQTKWMFRSMAERHCLRQERGMLRLEEAMNAFKLDPSMK</sequence>
<dbReference type="GO" id="GO:0010468">
    <property type="term" value="P:regulation of gene expression"/>
    <property type="evidence" value="ECO:0007669"/>
    <property type="project" value="TreeGrafter"/>
</dbReference>
<dbReference type="Proteomes" id="UP000664940">
    <property type="component" value="Unassembled WGS sequence"/>
</dbReference>
<name>A0A834A9U3_9CHIR</name>
<evidence type="ECO:0000313" key="2">
    <source>
        <dbReference type="Proteomes" id="UP000664940"/>
    </source>
</evidence>
<evidence type="ECO:0000313" key="1">
    <source>
        <dbReference type="EMBL" id="KAF6108339.1"/>
    </source>
</evidence>
<comment type="caution">
    <text evidence="1">The sequence shown here is derived from an EMBL/GenBank/DDBJ whole genome shotgun (WGS) entry which is preliminary data.</text>
</comment>
<dbReference type="AlphaFoldDB" id="A0A834A9U3"/>
<gene>
    <name evidence="1" type="ORF">HJG60_004068</name>
</gene>
<dbReference type="PANTHER" id="PTHR31368:SF4">
    <property type="entry name" value="DEVELOPMENTAL PLURIPOTENCY-ASSOCIATED 5 PROTEIN"/>
    <property type="match status" value="1"/>
</dbReference>
<dbReference type="GO" id="GO:0005737">
    <property type="term" value="C:cytoplasm"/>
    <property type="evidence" value="ECO:0007669"/>
    <property type="project" value="TreeGrafter"/>
</dbReference>
<organism evidence="1 2">
    <name type="scientific">Phyllostomus discolor</name>
    <name type="common">pale spear-nosed bat</name>
    <dbReference type="NCBI Taxonomy" id="89673"/>
    <lineage>
        <taxon>Eukaryota</taxon>
        <taxon>Metazoa</taxon>
        <taxon>Chordata</taxon>
        <taxon>Craniata</taxon>
        <taxon>Vertebrata</taxon>
        <taxon>Euteleostomi</taxon>
        <taxon>Mammalia</taxon>
        <taxon>Eutheria</taxon>
        <taxon>Laurasiatheria</taxon>
        <taxon>Chiroptera</taxon>
        <taxon>Yangochiroptera</taxon>
        <taxon>Phyllostomidae</taxon>
        <taxon>Phyllostominae</taxon>
        <taxon>Phyllostomus</taxon>
    </lineage>
</organism>
<dbReference type="PANTHER" id="PTHR31368">
    <property type="entry name" value="DEVELOPMENT PLURPOTENCY-ASSOCIATED PROTEIN 1/5 FAMILY MEMBER"/>
    <property type="match status" value="1"/>
</dbReference>
<dbReference type="EMBL" id="JABVXQ010000005">
    <property type="protein sequence ID" value="KAF6108339.1"/>
    <property type="molecule type" value="Genomic_DNA"/>
</dbReference>
<protein>
    <submittedName>
        <fullName evidence="1">Uncharacterized protein</fullName>
    </submittedName>
</protein>
<accession>A0A834A9U3</accession>
<dbReference type="GO" id="GO:0003729">
    <property type="term" value="F:mRNA binding"/>
    <property type="evidence" value="ECO:0007669"/>
    <property type="project" value="TreeGrafter"/>
</dbReference>